<keyword evidence="4" id="KW-1185">Reference proteome</keyword>
<dbReference type="InterPro" id="IPR013094">
    <property type="entry name" value="AB_hydrolase_3"/>
</dbReference>
<gene>
    <name evidence="3" type="ORF">AB0E65_13450</name>
</gene>
<dbReference type="RefSeq" id="WP_108952946.1">
    <property type="nucleotide sequence ID" value="NZ_BEVZ01000002.1"/>
</dbReference>
<dbReference type="Proteomes" id="UP001550850">
    <property type="component" value="Unassembled WGS sequence"/>
</dbReference>
<dbReference type="PANTHER" id="PTHR48081:SF8">
    <property type="entry name" value="ALPHA_BETA HYDROLASE FOLD-3 DOMAIN-CONTAINING PROTEIN-RELATED"/>
    <property type="match status" value="1"/>
</dbReference>
<protein>
    <submittedName>
        <fullName evidence="3">Alpha/beta hydrolase</fullName>
    </submittedName>
</protein>
<dbReference type="GO" id="GO:0016787">
    <property type="term" value="F:hydrolase activity"/>
    <property type="evidence" value="ECO:0007669"/>
    <property type="project" value="UniProtKB-KW"/>
</dbReference>
<dbReference type="Pfam" id="PF07859">
    <property type="entry name" value="Abhydrolase_3"/>
    <property type="match status" value="1"/>
</dbReference>
<evidence type="ECO:0000313" key="3">
    <source>
        <dbReference type="EMBL" id="MEU3555203.1"/>
    </source>
</evidence>
<comment type="caution">
    <text evidence="3">The sequence shown here is derived from an EMBL/GenBank/DDBJ whole genome shotgun (WGS) entry which is preliminary data.</text>
</comment>
<evidence type="ECO:0000259" key="2">
    <source>
        <dbReference type="Pfam" id="PF07859"/>
    </source>
</evidence>
<organism evidence="3 4">
    <name type="scientific">Streptomyces fragilis</name>
    <dbReference type="NCBI Taxonomy" id="67301"/>
    <lineage>
        <taxon>Bacteria</taxon>
        <taxon>Bacillati</taxon>
        <taxon>Actinomycetota</taxon>
        <taxon>Actinomycetes</taxon>
        <taxon>Kitasatosporales</taxon>
        <taxon>Streptomycetaceae</taxon>
        <taxon>Streptomyces</taxon>
    </lineage>
</organism>
<evidence type="ECO:0000256" key="1">
    <source>
        <dbReference type="ARBA" id="ARBA00022801"/>
    </source>
</evidence>
<dbReference type="Gene3D" id="3.40.50.1820">
    <property type="entry name" value="alpha/beta hydrolase"/>
    <property type="match status" value="1"/>
</dbReference>
<dbReference type="SUPFAM" id="SSF53474">
    <property type="entry name" value="alpha/beta-Hydrolases"/>
    <property type="match status" value="1"/>
</dbReference>
<dbReference type="InterPro" id="IPR050300">
    <property type="entry name" value="GDXG_lipolytic_enzyme"/>
</dbReference>
<proteinExistence type="predicted"/>
<reference evidence="3 4" key="1">
    <citation type="submission" date="2024-06" db="EMBL/GenBank/DDBJ databases">
        <title>The Natural Products Discovery Center: Release of the First 8490 Sequenced Strains for Exploring Actinobacteria Biosynthetic Diversity.</title>
        <authorList>
            <person name="Kalkreuter E."/>
            <person name="Kautsar S.A."/>
            <person name="Yang D."/>
            <person name="Bader C.D."/>
            <person name="Teijaro C.N."/>
            <person name="Fluegel L."/>
            <person name="Davis C.M."/>
            <person name="Simpson J.R."/>
            <person name="Lauterbach L."/>
            <person name="Steele A.D."/>
            <person name="Gui C."/>
            <person name="Meng S."/>
            <person name="Li G."/>
            <person name="Viehrig K."/>
            <person name="Ye F."/>
            <person name="Su P."/>
            <person name="Kiefer A.F."/>
            <person name="Nichols A."/>
            <person name="Cepeda A.J."/>
            <person name="Yan W."/>
            <person name="Fan B."/>
            <person name="Jiang Y."/>
            <person name="Adhikari A."/>
            <person name="Zheng C.-J."/>
            <person name="Schuster L."/>
            <person name="Cowan T.M."/>
            <person name="Smanski M.J."/>
            <person name="Chevrette M.G."/>
            <person name="De Carvalho L.P.S."/>
            <person name="Shen B."/>
        </authorList>
    </citation>
    <scope>NUCLEOTIDE SEQUENCE [LARGE SCALE GENOMIC DNA]</scope>
    <source>
        <strain evidence="3 4">NPDC038104</strain>
    </source>
</reference>
<keyword evidence="1 3" id="KW-0378">Hydrolase</keyword>
<name>A0ABV2YHK1_9ACTN</name>
<evidence type="ECO:0000313" key="4">
    <source>
        <dbReference type="Proteomes" id="UP001550850"/>
    </source>
</evidence>
<accession>A0ABV2YHK1</accession>
<dbReference type="InterPro" id="IPR029058">
    <property type="entry name" value="AB_hydrolase_fold"/>
</dbReference>
<dbReference type="PANTHER" id="PTHR48081">
    <property type="entry name" value="AB HYDROLASE SUPERFAMILY PROTEIN C4A8.06C"/>
    <property type="match status" value="1"/>
</dbReference>
<feature type="domain" description="Alpha/beta hydrolase fold-3" evidence="2">
    <location>
        <begin position="63"/>
        <end position="268"/>
    </location>
</feature>
<dbReference type="EMBL" id="JBEZUR010000016">
    <property type="protein sequence ID" value="MEU3555203.1"/>
    <property type="molecule type" value="Genomic_DNA"/>
</dbReference>
<sequence>MPVTGSLAEAVAEHRGALLPVGALPAVPGVSVREVTVPGPPGAPGVLLRVYRPEGTGAALPSVLWVHGGGFCLGNVDSVHLGAAQAALAARAVVVAVSYRLAPEDPFPAGLDDCWAALEWVAGHPGELGADPARLAVAGASSGGCLAAGLTLLARERGGPALCFQHLSTPVLDDRLATGSMTAFTDTPIWNRRLAEESWSLYLGAWSGPVPEHAAPARAADLTGLPPAYLSTAGLDPLRDEGLEYALRLARAGVPVEVHNFPGAHHAFGGPATPQEQRRIAVEHLDALRRGLDPVPRPDAGPPAAAV</sequence>